<evidence type="ECO:0000256" key="2">
    <source>
        <dbReference type="SAM" id="Phobius"/>
    </source>
</evidence>
<reference evidence="4 5" key="1">
    <citation type="journal article" date="2023" name="Commun. Biol.">
        <title>Genome analysis of Parmales, the sister group of diatoms, reveals the evolutionary specialization of diatoms from phago-mixotrophs to photoautotrophs.</title>
        <authorList>
            <person name="Ban H."/>
            <person name="Sato S."/>
            <person name="Yoshikawa S."/>
            <person name="Yamada K."/>
            <person name="Nakamura Y."/>
            <person name="Ichinomiya M."/>
            <person name="Sato N."/>
            <person name="Blanc-Mathieu R."/>
            <person name="Endo H."/>
            <person name="Kuwata A."/>
            <person name="Ogata H."/>
        </authorList>
    </citation>
    <scope>NUCLEOTIDE SEQUENCE [LARGE SCALE GENOMIC DNA]</scope>
</reference>
<accession>A0ABQ6M9X5</accession>
<feature type="region of interest" description="Disordered" evidence="1">
    <location>
        <begin position="49"/>
        <end position="73"/>
    </location>
</feature>
<feature type="transmembrane region" description="Helical" evidence="2">
    <location>
        <begin position="380"/>
        <end position="401"/>
    </location>
</feature>
<keyword evidence="3" id="KW-0732">Signal</keyword>
<evidence type="ECO:0000313" key="5">
    <source>
        <dbReference type="Proteomes" id="UP001165060"/>
    </source>
</evidence>
<proteinExistence type="predicted"/>
<feature type="transmembrane region" description="Helical" evidence="2">
    <location>
        <begin position="627"/>
        <end position="645"/>
    </location>
</feature>
<keyword evidence="2" id="KW-0812">Transmembrane</keyword>
<sequence>MLLLLSLSRFPAIRGAYPAGKYVRALLSPGSRRLVFPPGCNDRYWAKPSVGGGEEEDAYESQHSPRPRRPRPPPFEMTKSCLLLFLLSSLLGYNLFSRLPLVPNLAGVACYGGGSLALMTSKSKLGDVARVAGMRLAALANTALALEQDACVVRKAATVGGVVAGRALVFDRRHRVRDGVGKLLDSGWRKVYFAFVRPAADFDEGDGVELGRLIYYQLSKLRKNSDELREELDTFIKRTTVLRECAYQHRFIDELLFHVIRNKVRVGAVQANFAVNTGLAFITSNETGRIGKSLAKVLMTNTTSGAATDEYISKYPALEELAAEYGWFKPMLRAIAEELMSGVLYGVKARAAVGAAVSTSDMVSDGVVLADYFRTGRTGFAHGLLAMIGVNMLLQLFVTWLQTRRLKKDRKKKFLLEAAATLTFTKPGLDAWRVASGAEQVQGSVFNPLAEMNISKAIEVATESIPGLVLQLVAALTGGVAGTSKSMLFSLAISAASTGLAGTSIWFDTDTDPGQRQRSRKWYGMVPDGGRNRAFAAALVMCSLQALAKAGTTALLAVTNSAWMRAFVLADLALYFAYKLVRRDFLSIHPLPFLPSVGFTIVFRSIVKVVADYTRSPLFAQPPFHGGAYWLGNLAFTQVTMMGAVHIYNEFYDESRGLGDKTKASVLWTCAAALTTTWALAFGYFATQIVVPKHRHVLYNTISGREWCCDRFLEGTTDEAKMLIFRTNRLLWEPEIGDQVKAWTLANWARFEDEAWFVAKIKEKVPDAYIPAAALQELGGRMRRRRGSAAGSVRESLGKEEGV</sequence>
<evidence type="ECO:0000256" key="1">
    <source>
        <dbReference type="SAM" id="MobiDB-lite"/>
    </source>
</evidence>
<feature type="transmembrane region" description="Helical" evidence="2">
    <location>
        <begin position="666"/>
        <end position="686"/>
    </location>
</feature>
<keyword evidence="2" id="KW-0472">Membrane</keyword>
<keyword evidence="5" id="KW-1185">Reference proteome</keyword>
<dbReference type="Proteomes" id="UP001165060">
    <property type="component" value="Unassembled WGS sequence"/>
</dbReference>
<feature type="transmembrane region" description="Helical" evidence="2">
    <location>
        <begin position="588"/>
        <end position="607"/>
    </location>
</feature>
<feature type="signal peptide" evidence="3">
    <location>
        <begin position="1"/>
        <end position="15"/>
    </location>
</feature>
<name>A0ABQ6M9X5_9STRA</name>
<organism evidence="4 5">
    <name type="scientific">Tetraparma gracilis</name>
    <dbReference type="NCBI Taxonomy" id="2962635"/>
    <lineage>
        <taxon>Eukaryota</taxon>
        <taxon>Sar</taxon>
        <taxon>Stramenopiles</taxon>
        <taxon>Ochrophyta</taxon>
        <taxon>Bolidophyceae</taxon>
        <taxon>Parmales</taxon>
        <taxon>Triparmaceae</taxon>
        <taxon>Tetraparma</taxon>
    </lineage>
</organism>
<comment type="caution">
    <text evidence="4">The sequence shown here is derived from an EMBL/GenBank/DDBJ whole genome shotgun (WGS) entry which is preliminary data.</text>
</comment>
<gene>
    <name evidence="4" type="ORF">TeGR_g9139</name>
</gene>
<feature type="chain" id="PRO_5046969027" evidence="3">
    <location>
        <begin position="16"/>
        <end position="803"/>
    </location>
</feature>
<feature type="transmembrane region" description="Helical" evidence="2">
    <location>
        <begin position="534"/>
        <end position="556"/>
    </location>
</feature>
<evidence type="ECO:0000313" key="4">
    <source>
        <dbReference type="EMBL" id="GMI22456.1"/>
    </source>
</evidence>
<protein>
    <submittedName>
        <fullName evidence="4">Uncharacterized protein</fullName>
    </submittedName>
</protein>
<evidence type="ECO:0000256" key="3">
    <source>
        <dbReference type="SAM" id="SignalP"/>
    </source>
</evidence>
<dbReference type="EMBL" id="BRYB01001290">
    <property type="protein sequence ID" value="GMI22456.1"/>
    <property type="molecule type" value="Genomic_DNA"/>
</dbReference>
<keyword evidence="2" id="KW-1133">Transmembrane helix</keyword>